<feature type="coiled-coil region" evidence="1">
    <location>
        <begin position="63"/>
        <end position="95"/>
    </location>
</feature>
<reference evidence="2 4" key="1">
    <citation type="submission" date="2019-06" db="EMBL/GenBank/DDBJ databases">
        <title>Draft genome sequence of [Clostridium] clostridioforme NBRC 113352.</title>
        <authorList>
            <person name="Miura T."/>
            <person name="Furukawa M."/>
            <person name="Shimamura M."/>
            <person name="Ohyama Y."/>
            <person name="Yamazoe A."/>
            <person name="Kawasaki H."/>
        </authorList>
    </citation>
    <scope>NUCLEOTIDE SEQUENCE [LARGE SCALE GENOMIC DNA]</scope>
    <source>
        <strain evidence="2 4">NBRC 113352</strain>
    </source>
</reference>
<dbReference type="EMBL" id="BJLB01000001">
    <property type="protein sequence ID" value="GEA39171.1"/>
    <property type="molecule type" value="Genomic_DNA"/>
</dbReference>
<dbReference type="Proteomes" id="UP000315200">
    <property type="component" value="Unassembled WGS sequence"/>
</dbReference>
<evidence type="ECO:0000313" key="4">
    <source>
        <dbReference type="Proteomes" id="UP000315200"/>
    </source>
</evidence>
<evidence type="ECO:0000313" key="2">
    <source>
        <dbReference type="EMBL" id="GEA38826.1"/>
    </source>
</evidence>
<evidence type="ECO:0008006" key="5">
    <source>
        <dbReference type="Google" id="ProtNLM"/>
    </source>
</evidence>
<dbReference type="EMBL" id="BJLB01000001">
    <property type="protein sequence ID" value="GEA38826.1"/>
    <property type="molecule type" value="Genomic_DNA"/>
</dbReference>
<name>A0A829WE95_9FIRM</name>
<evidence type="ECO:0000313" key="3">
    <source>
        <dbReference type="EMBL" id="GEA39171.1"/>
    </source>
</evidence>
<protein>
    <recommendedName>
        <fullName evidence="5">Phage DNA packaging protein, Nu1 subunit of terminase</fullName>
    </recommendedName>
</protein>
<evidence type="ECO:0000256" key="1">
    <source>
        <dbReference type="SAM" id="Coils"/>
    </source>
</evidence>
<organism evidence="2 4">
    <name type="scientific">Enterocloster clostridioformis</name>
    <dbReference type="NCBI Taxonomy" id="1531"/>
    <lineage>
        <taxon>Bacteria</taxon>
        <taxon>Bacillati</taxon>
        <taxon>Bacillota</taxon>
        <taxon>Clostridia</taxon>
        <taxon>Lachnospirales</taxon>
        <taxon>Lachnospiraceae</taxon>
        <taxon>Enterocloster</taxon>
    </lineage>
</organism>
<sequence length="164" mass="19244">MKLYTSAAIARWLDLTERRVRQLRDKKIIEEARPGLYNLLDTLHRYIHYLRKDGTDNELDIDYNTERARLVKAKREKEELELEMQRREVLRAEDVEQVMTDMLLRFRSKLRSLPVKLSPTLATETDQTEIFMILKKATDEALEELADFDKTFGKGAEEDGPAGE</sequence>
<dbReference type="AlphaFoldDB" id="A0A829WE95"/>
<gene>
    <name evidence="2" type="ORF">Ccl03g_45390</name>
    <name evidence="3" type="ORF">Ccl03g_48840</name>
</gene>
<accession>A0A829WE95</accession>
<comment type="caution">
    <text evidence="2">The sequence shown here is derived from an EMBL/GenBank/DDBJ whole genome shotgun (WGS) entry which is preliminary data.</text>
</comment>
<dbReference type="RefSeq" id="WP_141267811.1">
    <property type="nucleotide sequence ID" value="NZ_BJLB01000001.1"/>
</dbReference>
<keyword evidence="1" id="KW-0175">Coiled coil</keyword>
<proteinExistence type="predicted"/>